<sequence length="315" mass="35557">MNYLDLHANSIVIDGHSDIPLYMFKNRQYNKKPFIKDHLPLLKEGGINIVFINLFENLHPEGSLKEALTQVGDIYKELEETEEAILIKNKKDLNKVLKENKIGLVLSMEGLEPISNEISLLSVFHELGLRCGTLTWNHRNYFASGLYEIGGLSNLGKAAVKEMERLNIVVDVSHLNEEGFWDVISIVEKPIIASHSNAKAVYNHPRNLTDEQVKAIVNTKGVIGLNGYFTQDIDKESLNTYMEHLEYLLDIAGEDHVGLGFDFNSYLGDGGLKDLEDCTKTSNVTKELIKRGYKEETIKKVLGLNFLRILEGILL</sequence>
<reference evidence="1 2" key="1">
    <citation type="submission" date="2021-06" db="EMBL/GenBank/DDBJ databases">
        <authorList>
            <person name="Sun Q."/>
            <person name="Li D."/>
        </authorList>
    </citation>
    <scope>NUCLEOTIDE SEQUENCE [LARGE SCALE GENOMIC DNA]</scope>
    <source>
        <strain evidence="1 2">MSJ-40</strain>
    </source>
</reference>
<accession>A0ABS6E8K1</accession>
<dbReference type="PANTHER" id="PTHR10443">
    <property type="entry name" value="MICROSOMAL DIPEPTIDASE"/>
    <property type="match status" value="1"/>
</dbReference>
<dbReference type="EMBL" id="JAHLPM010000013">
    <property type="protein sequence ID" value="MBU5439245.1"/>
    <property type="molecule type" value="Genomic_DNA"/>
</dbReference>
<dbReference type="PANTHER" id="PTHR10443:SF12">
    <property type="entry name" value="DIPEPTIDASE"/>
    <property type="match status" value="1"/>
</dbReference>
<evidence type="ECO:0000313" key="2">
    <source>
        <dbReference type="Proteomes" id="UP000749471"/>
    </source>
</evidence>
<dbReference type="PROSITE" id="PS51365">
    <property type="entry name" value="RENAL_DIPEPTIDASE_2"/>
    <property type="match status" value="1"/>
</dbReference>
<dbReference type="CDD" id="cd01301">
    <property type="entry name" value="rDP_like"/>
    <property type="match status" value="1"/>
</dbReference>
<proteinExistence type="predicted"/>
<keyword evidence="2" id="KW-1185">Reference proteome</keyword>
<dbReference type="InterPro" id="IPR008257">
    <property type="entry name" value="Pept_M19"/>
</dbReference>
<name>A0ABS6E8K1_9FIRM</name>
<dbReference type="RefSeq" id="WP_216520954.1">
    <property type="nucleotide sequence ID" value="NZ_JAHLPM010000013.1"/>
</dbReference>
<dbReference type="Pfam" id="PF01244">
    <property type="entry name" value="Peptidase_M19"/>
    <property type="match status" value="1"/>
</dbReference>
<gene>
    <name evidence="1" type="ORF">KQI42_14575</name>
</gene>
<organism evidence="1 2">
    <name type="scientific">Tissierella simiarum</name>
    <dbReference type="NCBI Taxonomy" id="2841534"/>
    <lineage>
        <taxon>Bacteria</taxon>
        <taxon>Bacillati</taxon>
        <taxon>Bacillota</taxon>
        <taxon>Tissierellia</taxon>
        <taxon>Tissierellales</taxon>
        <taxon>Tissierellaceae</taxon>
        <taxon>Tissierella</taxon>
    </lineage>
</organism>
<dbReference type="Proteomes" id="UP000749471">
    <property type="component" value="Unassembled WGS sequence"/>
</dbReference>
<protein>
    <submittedName>
        <fullName evidence="1">Dipeptidase</fullName>
    </submittedName>
</protein>
<evidence type="ECO:0000313" key="1">
    <source>
        <dbReference type="EMBL" id="MBU5439245.1"/>
    </source>
</evidence>
<comment type="caution">
    <text evidence="1">The sequence shown here is derived from an EMBL/GenBank/DDBJ whole genome shotgun (WGS) entry which is preliminary data.</text>
</comment>